<protein>
    <submittedName>
        <fullName evidence="1">Uncharacterized protein</fullName>
    </submittedName>
</protein>
<dbReference type="GO" id="GO:0016491">
    <property type="term" value="F:oxidoreductase activity"/>
    <property type="evidence" value="ECO:0007669"/>
    <property type="project" value="InterPro"/>
</dbReference>
<accession>A0A2N4TJ41</accession>
<evidence type="ECO:0000313" key="1">
    <source>
        <dbReference type="EMBL" id="PLC39727.1"/>
    </source>
</evidence>
<proteinExistence type="predicted"/>
<dbReference type="EMBL" id="PKQE01000011">
    <property type="protein sequence ID" value="PLC39727.1"/>
    <property type="molecule type" value="Genomic_DNA"/>
</dbReference>
<dbReference type="Proteomes" id="UP000234456">
    <property type="component" value="Unassembled WGS sequence"/>
</dbReference>
<sequence length="66" mass="7293">MSRRVAFAPFHDQIASYLDMPEDEVTAFGMSLGFGEPEAEVNQTRMPRHSVQDFARLLGFSGTVSG</sequence>
<dbReference type="AlphaFoldDB" id="A0A2N4TJ41"/>
<dbReference type="SUPFAM" id="SSF55469">
    <property type="entry name" value="FMN-dependent nitroreductase-like"/>
    <property type="match status" value="1"/>
</dbReference>
<evidence type="ECO:0000313" key="2">
    <source>
        <dbReference type="Proteomes" id="UP000234456"/>
    </source>
</evidence>
<dbReference type="InterPro" id="IPR000415">
    <property type="entry name" value="Nitroreductase-like"/>
</dbReference>
<reference evidence="1 2" key="1">
    <citation type="submission" date="2017-12" db="EMBL/GenBank/DDBJ databases">
        <title>Draft genome sequence of Ralstonia pickettii 52.</title>
        <authorList>
            <person name="Zheng B."/>
        </authorList>
    </citation>
    <scope>NUCLEOTIDE SEQUENCE [LARGE SCALE GENOMIC DNA]</scope>
    <source>
        <strain evidence="1 2">52</strain>
    </source>
</reference>
<gene>
    <name evidence="1" type="ORF">C0Q88_26135</name>
</gene>
<name>A0A2N4TJ41_RALPI</name>
<comment type="caution">
    <text evidence="1">The sequence shown here is derived from an EMBL/GenBank/DDBJ whole genome shotgun (WGS) entry which is preliminary data.</text>
</comment>
<organism evidence="1 2">
    <name type="scientific">Ralstonia pickettii</name>
    <name type="common">Burkholderia pickettii</name>
    <dbReference type="NCBI Taxonomy" id="329"/>
    <lineage>
        <taxon>Bacteria</taxon>
        <taxon>Pseudomonadati</taxon>
        <taxon>Pseudomonadota</taxon>
        <taxon>Betaproteobacteria</taxon>
        <taxon>Burkholderiales</taxon>
        <taxon>Burkholderiaceae</taxon>
        <taxon>Ralstonia</taxon>
    </lineage>
</organism>